<dbReference type="SUPFAM" id="SSF53756">
    <property type="entry name" value="UDP-Glycosyltransferase/glycogen phosphorylase"/>
    <property type="match status" value="1"/>
</dbReference>
<feature type="domain" description="Glycosyltransferase subfamily 4-like N-terminal" evidence="2">
    <location>
        <begin position="22"/>
        <end position="197"/>
    </location>
</feature>
<dbReference type="PANTHER" id="PTHR45947:SF3">
    <property type="entry name" value="SULFOQUINOVOSYL TRANSFERASE SQD2"/>
    <property type="match status" value="1"/>
</dbReference>
<dbReference type="EMBL" id="NRRU01000002">
    <property type="protein sequence ID" value="MBK1711354.1"/>
    <property type="molecule type" value="Genomic_DNA"/>
</dbReference>
<evidence type="ECO:0000259" key="1">
    <source>
        <dbReference type="Pfam" id="PF00534"/>
    </source>
</evidence>
<accession>A0ABS1DN02</accession>
<evidence type="ECO:0000313" key="4">
    <source>
        <dbReference type="Proteomes" id="UP001041814"/>
    </source>
</evidence>
<dbReference type="Gene3D" id="3.40.50.2000">
    <property type="entry name" value="Glycogen Phosphorylase B"/>
    <property type="match status" value="2"/>
</dbReference>
<name>A0ABS1DN02_RUBGE</name>
<protein>
    <submittedName>
        <fullName evidence="3">Glycosyl transferase family 1</fullName>
    </submittedName>
</protein>
<organism evidence="3 4">
    <name type="scientific">Rubrivivax gelatinosus</name>
    <name type="common">Rhodocyclus gelatinosus</name>
    <name type="synonym">Rhodopseudomonas gelatinosa</name>
    <dbReference type="NCBI Taxonomy" id="28068"/>
    <lineage>
        <taxon>Bacteria</taxon>
        <taxon>Pseudomonadati</taxon>
        <taxon>Pseudomonadota</taxon>
        <taxon>Betaproteobacteria</taxon>
        <taxon>Burkholderiales</taxon>
        <taxon>Sphaerotilaceae</taxon>
        <taxon>Rubrivivax</taxon>
    </lineage>
</organism>
<dbReference type="InterPro" id="IPR050194">
    <property type="entry name" value="Glycosyltransferase_grp1"/>
</dbReference>
<dbReference type="Pfam" id="PF13439">
    <property type="entry name" value="Glyco_transf_4"/>
    <property type="match status" value="1"/>
</dbReference>
<evidence type="ECO:0000313" key="3">
    <source>
        <dbReference type="EMBL" id="MBK1711354.1"/>
    </source>
</evidence>
<gene>
    <name evidence="3" type="ORF">CKO43_01000</name>
</gene>
<feature type="domain" description="Glycosyl transferase family 1" evidence="1">
    <location>
        <begin position="204"/>
        <end position="378"/>
    </location>
</feature>
<dbReference type="Proteomes" id="UP001041814">
    <property type="component" value="Unassembled WGS sequence"/>
</dbReference>
<keyword evidence="4" id="KW-1185">Reference proteome</keyword>
<comment type="caution">
    <text evidence="3">The sequence shown here is derived from an EMBL/GenBank/DDBJ whole genome shotgun (WGS) entry which is preliminary data.</text>
</comment>
<proteinExistence type="predicted"/>
<dbReference type="RefSeq" id="WP_200377573.1">
    <property type="nucleotide sequence ID" value="NZ_NRRU01000002.1"/>
</dbReference>
<dbReference type="PANTHER" id="PTHR45947">
    <property type="entry name" value="SULFOQUINOVOSYL TRANSFERASE SQD2"/>
    <property type="match status" value="1"/>
</dbReference>
<reference evidence="3" key="2">
    <citation type="journal article" date="2020" name="Microorganisms">
        <title>Osmotic Adaptation and Compatible Solute Biosynthesis of Phototrophic Bacteria as Revealed from Genome Analyses.</title>
        <authorList>
            <person name="Imhoff J.F."/>
            <person name="Rahn T."/>
            <person name="Kunzel S."/>
            <person name="Keller A."/>
            <person name="Neulinger S.C."/>
        </authorList>
    </citation>
    <scope>NUCLEOTIDE SEQUENCE</scope>
    <source>
        <strain evidence="3">IM 151</strain>
    </source>
</reference>
<keyword evidence="3" id="KW-0808">Transferase</keyword>
<reference evidence="3" key="1">
    <citation type="submission" date="2017-08" db="EMBL/GenBank/DDBJ databases">
        <authorList>
            <person name="Imhoff J.F."/>
            <person name="Rahn T."/>
            <person name="Kuenzel S."/>
            <person name="Neulinger S.C."/>
        </authorList>
    </citation>
    <scope>NUCLEOTIDE SEQUENCE</scope>
    <source>
        <strain evidence="3">IM 151</strain>
    </source>
</reference>
<sequence length="424" mass="45885">MNVVLISEHASPLAGAGGVDAGGQNVYVEHVARRLAAAGHRVDVLTRRDTRELPRQLEMAPRLRLHHIDAGPAAFVPKEALLPHMPAFARAAGQLQAVQAADVVHANFFMSGWVGLALQRRLRVPLVTTFHALGLVRREHQGSADTFPPARIAIERTLVRRSERLVAECPQDRDDLERLYDAEGERIACVPCGVDTAAFRPGDRAAARRRLGLDPDEFIVLQLGRLVPRKGIATVVEAMARLPPALPARLVVVGGDTRTPDAARTPEIARLRMLAALGGVGGRVQFVGRRERHELRDWYVAADVFATTPWYEPFGITPLEAMACGTPVIGSAVGGIRHTVLDGRTGFLVPPHDPDALAARIVALHADPALARTLGAAGVRRVRAGFTWDFVAAELARLYAGLLTQRRRAPQLAPQARTAARLAS</sequence>
<dbReference type="GO" id="GO:0016740">
    <property type="term" value="F:transferase activity"/>
    <property type="evidence" value="ECO:0007669"/>
    <property type="project" value="UniProtKB-KW"/>
</dbReference>
<dbReference type="InterPro" id="IPR001296">
    <property type="entry name" value="Glyco_trans_1"/>
</dbReference>
<dbReference type="Pfam" id="PF00534">
    <property type="entry name" value="Glycos_transf_1"/>
    <property type="match status" value="1"/>
</dbReference>
<evidence type="ECO:0000259" key="2">
    <source>
        <dbReference type="Pfam" id="PF13439"/>
    </source>
</evidence>
<dbReference type="InterPro" id="IPR028098">
    <property type="entry name" value="Glyco_trans_4-like_N"/>
</dbReference>